<dbReference type="EMBL" id="CM042888">
    <property type="protein sequence ID" value="KAI4325510.1"/>
    <property type="molecule type" value="Genomic_DNA"/>
</dbReference>
<name>A0ACB9MMR5_9MYRT</name>
<organism evidence="1 2">
    <name type="scientific">Melastoma candidum</name>
    <dbReference type="NCBI Taxonomy" id="119954"/>
    <lineage>
        <taxon>Eukaryota</taxon>
        <taxon>Viridiplantae</taxon>
        <taxon>Streptophyta</taxon>
        <taxon>Embryophyta</taxon>
        <taxon>Tracheophyta</taxon>
        <taxon>Spermatophyta</taxon>
        <taxon>Magnoliopsida</taxon>
        <taxon>eudicotyledons</taxon>
        <taxon>Gunneridae</taxon>
        <taxon>Pentapetalae</taxon>
        <taxon>rosids</taxon>
        <taxon>malvids</taxon>
        <taxon>Myrtales</taxon>
        <taxon>Melastomataceae</taxon>
        <taxon>Melastomatoideae</taxon>
        <taxon>Melastomateae</taxon>
        <taxon>Melastoma</taxon>
    </lineage>
</organism>
<proteinExistence type="predicted"/>
<comment type="caution">
    <text evidence="1">The sequence shown here is derived from an EMBL/GenBank/DDBJ whole genome shotgun (WGS) entry which is preliminary data.</text>
</comment>
<dbReference type="Proteomes" id="UP001057402">
    <property type="component" value="Chromosome 9"/>
</dbReference>
<accession>A0ACB9MMR5</accession>
<reference evidence="2" key="1">
    <citation type="journal article" date="2023" name="Front. Plant Sci.">
        <title>Chromosomal-level genome assembly of Melastoma candidum provides insights into trichome evolution.</title>
        <authorList>
            <person name="Zhong Y."/>
            <person name="Wu W."/>
            <person name="Sun C."/>
            <person name="Zou P."/>
            <person name="Liu Y."/>
            <person name="Dai S."/>
            <person name="Zhou R."/>
        </authorList>
    </citation>
    <scope>NUCLEOTIDE SEQUENCE [LARGE SCALE GENOMIC DNA]</scope>
</reference>
<protein>
    <submittedName>
        <fullName evidence="1">Uncharacterized protein</fullName>
    </submittedName>
</protein>
<evidence type="ECO:0000313" key="2">
    <source>
        <dbReference type="Proteomes" id="UP001057402"/>
    </source>
</evidence>
<keyword evidence="2" id="KW-1185">Reference proteome</keyword>
<evidence type="ECO:0000313" key="1">
    <source>
        <dbReference type="EMBL" id="KAI4325510.1"/>
    </source>
</evidence>
<sequence>MQVYGFNLVTLASYFAMFVVTVLYLWGTAHRLLGKGEPEISRLEISERAVVETANMIRAWADECIRWMFRVGAEGDWLTFAGAVAALWSTAMIGHYFDLLTLLYICEMATMPLNKAFYIVQLAVRYQEKIKGLKDEVMVRCRRLYETGTRKVVGSKAGVEEKKDKKIE</sequence>
<gene>
    <name evidence="1" type="ORF">MLD38_030898</name>
</gene>